<dbReference type="Pfam" id="PF07722">
    <property type="entry name" value="Peptidase_C26"/>
    <property type="match status" value="1"/>
</dbReference>
<evidence type="ECO:0000313" key="2">
    <source>
        <dbReference type="Proteomes" id="UP001149400"/>
    </source>
</evidence>
<dbReference type="InterPro" id="IPR011697">
    <property type="entry name" value="Peptidase_C26"/>
</dbReference>
<evidence type="ECO:0000313" key="1">
    <source>
        <dbReference type="EMBL" id="MDD1792874.1"/>
    </source>
</evidence>
<dbReference type="CDD" id="cd01745">
    <property type="entry name" value="GATase1_2"/>
    <property type="match status" value="1"/>
</dbReference>
<dbReference type="RefSeq" id="WP_274163751.1">
    <property type="nucleotide sequence ID" value="NZ_JAJUBC010000006.1"/>
</dbReference>
<gene>
    <name evidence="1" type="ORF">LRP50_07025</name>
</gene>
<reference evidence="1" key="1">
    <citation type="submission" date="2021-12" db="EMBL/GenBank/DDBJ databases">
        <title>Enterovibrio ZSDZ35 sp. nov. and Enterovibrio ZSDZ42 sp. nov., isolated from coastal seawater in Qingdao.</title>
        <authorList>
            <person name="Zhang P."/>
        </authorList>
    </citation>
    <scope>NUCLEOTIDE SEQUENCE</scope>
    <source>
        <strain evidence="1">ZSDZ42</strain>
    </source>
</reference>
<dbReference type="EMBL" id="JAJUBC010000006">
    <property type="protein sequence ID" value="MDD1792874.1"/>
    <property type="molecule type" value="Genomic_DNA"/>
</dbReference>
<dbReference type="InterPro" id="IPR029062">
    <property type="entry name" value="Class_I_gatase-like"/>
</dbReference>
<dbReference type="InterPro" id="IPR044668">
    <property type="entry name" value="PuuD-like"/>
</dbReference>
<dbReference type="PANTHER" id="PTHR43235:SF1">
    <property type="entry name" value="GLUTAMINE AMIDOTRANSFERASE PB2B2.05-RELATED"/>
    <property type="match status" value="1"/>
</dbReference>
<protein>
    <submittedName>
        <fullName evidence="1">Gamma-glutamyl-gamma-aminobutyrate hydrolase family protein</fullName>
    </submittedName>
</protein>
<accession>A0ABT5QXW7</accession>
<keyword evidence="1" id="KW-0378">Hydrolase</keyword>
<organism evidence="1 2">
    <name type="scientific">Enterovibrio gelatinilyticus</name>
    <dbReference type="NCBI Taxonomy" id="2899819"/>
    <lineage>
        <taxon>Bacteria</taxon>
        <taxon>Pseudomonadati</taxon>
        <taxon>Pseudomonadota</taxon>
        <taxon>Gammaproteobacteria</taxon>
        <taxon>Vibrionales</taxon>
        <taxon>Vibrionaceae</taxon>
        <taxon>Enterovibrio</taxon>
    </lineage>
</organism>
<name>A0ABT5QXW7_9GAMM</name>
<dbReference type="SUPFAM" id="SSF52317">
    <property type="entry name" value="Class I glutamine amidotransferase-like"/>
    <property type="match status" value="1"/>
</dbReference>
<dbReference type="GO" id="GO:0016787">
    <property type="term" value="F:hydrolase activity"/>
    <property type="evidence" value="ECO:0007669"/>
    <property type="project" value="UniProtKB-KW"/>
</dbReference>
<dbReference type="PROSITE" id="PS51273">
    <property type="entry name" value="GATASE_TYPE_1"/>
    <property type="match status" value="1"/>
</dbReference>
<keyword evidence="2" id="KW-1185">Reference proteome</keyword>
<sequence length="259" mass="28016">MRCSISPLVGVTGCSTQLGLHPFHIAGEKYVNAVVDGAGCCPLIIPALGEALPMKQLLSSLDGLMFTGSPSNIEPHHYHGTPSDAGTDHDPKRDATTLPLMKLALEMGVPVLAICRGFQEMNVVMGGSLHQKLHEVGGFIEHREDKTASVDIQYGLSHTVTIEPGGLLCEAWGRTSAEVNSVHTQGIDQLGKGLRPEATAPDGLIEAFSVIEAKNFALGVQWHPEWMVTKNPFYSAIFEVFGDACRRRAKSREKDYEQA</sequence>
<comment type="caution">
    <text evidence="1">The sequence shown here is derived from an EMBL/GenBank/DDBJ whole genome shotgun (WGS) entry which is preliminary data.</text>
</comment>
<proteinExistence type="predicted"/>
<dbReference type="PANTHER" id="PTHR43235">
    <property type="entry name" value="GLUTAMINE AMIDOTRANSFERASE PB2B2.05-RELATED"/>
    <property type="match status" value="1"/>
</dbReference>
<dbReference type="Gene3D" id="3.40.50.880">
    <property type="match status" value="1"/>
</dbReference>
<dbReference type="Proteomes" id="UP001149400">
    <property type="component" value="Unassembled WGS sequence"/>
</dbReference>